<protein>
    <submittedName>
        <fullName evidence="3">DUF3298/DUF4163 domain-containing protein</fullName>
    </submittedName>
</protein>
<dbReference type="Pfam" id="PF11738">
    <property type="entry name" value="DUF3298"/>
    <property type="match status" value="1"/>
</dbReference>
<dbReference type="RefSeq" id="WP_069678662.1">
    <property type="nucleotide sequence ID" value="NZ_CP017253.2"/>
</dbReference>
<dbReference type="Gene3D" id="3.90.640.20">
    <property type="entry name" value="Heat-shock cognate protein, ATPase"/>
    <property type="match status" value="1"/>
</dbReference>
<evidence type="ECO:0000259" key="1">
    <source>
        <dbReference type="Pfam" id="PF11738"/>
    </source>
</evidence>
<organism evidence="3 4">
    <name type="scientific">Clostridium taeniosporum</name>
    <dbReference type="NCBI Taxonomy" id="394958"/>
    <lineage>
        <taxon>Bacteria</taxon>
        <taxon>Bacillati</taxon>
        <taxon>Bacillota</taxon>
        <taxon>Clostridia</taxon>
        <taxon>Eubacteriales</taxon>
        <taxon>Clostridiaceae</taxon>
        <taxon>Clostridium</taxon>
    </lineage>
</organism>
<dbReference type="OrthoDB" id="5637at2"/>
<keyword evidence="4" id="KW-1185">Reference proteome</keyword>
<dbReference type="Pfam" id="PF13739">
    <property type="entry name" value="PdaC"/>
    <property type="match status" value="1"/>
</dbReference>
<gene>
    <name evidence="3" type="ORF">BGI42_01595</name>
</gene>
<proteinExistence type="predicted"/>
<dbReference type="InterPro" id="IPR037126">
    <property type="entry name" value="PdaC/RsiV-like_sf"/>
</dbReference>
<evidence type="ECO:0000313" key="3">
    <source>
        <dbReference type="EMBL" id="AOR22501.1"/>
    </source>
</evidence>
<feature type="domain" description="DUF3298" evidence="1">
    <location>
        <begin position="157"/>
        <end position="232"/>
    </location>
</feature>
<dbReference type="EMBL" id="CP017253">
    <property type="protein sequence ID" value="AOR22501.1"/>
    <property type="molecule type" value="Genomic_DNA"/>
</dbReference>
<evidence type="ECO:0000259" key="2">
    <source>
        <dbReference type="Pfam" id="PF13739"/>
    </source>
</evidence>
<feature type="domain" description="Deacetylase PdaC" evidence="2">
    <location>
        <begin position="44"/>
        <end position="139"/>
    </location>
</feature>
<name>A0A1D7XGL1_9CLOT</name>
<dbReference type="Gene3D" id="3.30.565.40">
    <property type="entry name" value="Fervidobacterium nodosum Rt17-B1 like"/>
    <property type="match status" value="1"/>
</dbReference>
<dbReference type="AlphaFoldDB" id="A0A1D7XGL1"/>
<dbReference type="InterPro" id="IPR025303">
    <property type="entry name" value="PdaC"/>
</dbReference>
<evidence type="ECO:0000313" key="4">
    <source>
        <dbReference type="Proteomes" id="UP000094652"/>
    </source>
</evidence>
<sequence length="241" mass="28639">MHLVSNVLSIFLIPIILSQSYPQFMFINNRIKNDNNLKIVEKSINKNLDYLKEDIRILQIQGGKDRKKINNINSKIKSDIINRVSEAEKISEEYFKDINIKPTFPYEIISKYVIERDDDEILSFYNDYYEFLGGAHGMTIRTSYTIDKNKEEFIKLNDLFKSGYDYLSIINKEIKKQIESHPEDYFDLGKEFKGINNEQNFYLDKNNIIIYYQLYEIAPYVYGIPEFKIPISLFKGNFMYN</sequence>
<reference evidence="4" key="1">
    <citation type="submission" date="2016-09" db="EMBL/GenBank/DDBJ databases">
        <title>Genomics of Clostridium taeniosporum, an organism which forms endospores with ribbon-like appendages.</title>
        <authorList>
            <person name="Walker J.R."/>
        </authorList>
    </citation>
    <scope>NUCLEOTIDE SEQUENCE [LARGE SCALE GENOMIC DNA]</scope>
    <source>
        <strain evidence="4">1/k</strain>
    </source>
</reference>
<accession>A0A1D7XGL1</accession>
<dbReference type="STRING" id="394958.BGI42_01595"/>
<dbReference type="KEGG" id="ctae:BGI42_01595"/>
<dbReference type="Proteomes" id="UP000094652">
    <property type="component" value="Chromosome"/>
</dbReference>
<dbReference type="InterPro" id="IPR021729">
    <property type="entry name" value="DUF3298"/>
</dbReference>